<gene>
    <name evidence="1" type="ORF">DERYTH_LOCUS1249</name>
</gene>
<sequence>MIEEKPSDEESKRKIISCYQKAANMKNADRENKNLELPKAQNIKSTEDSERPKEAFHYDQTTKVEIYQIMVKNYVIEDSDKETDIITWEEECDNWEEE</sequence>
<evidence type="ECO:0000313" key="1">
    <source>
        <dbReference type="EMBL" id="CAG8466401.1"/>
    </source>
</evidence>
<proteinExistence type="predicted"/>
<reference evidence="1" key="1">
    <citation type="submission" date="2021-06" db="EMBL/GenBank/DDBJ databases">
        <authorList>
            <person name="Kallberg Y."/>
            <person name="Tangrot J."/>
            <person name="Rosling A."/>
        </authorList>
    </citation>
    <scope>NUCLEOTIDE SEQUENCE</scope>
    <source>
        <strain evidence="1">MA453B</strain>
    </source>
</reference>
<dbReference type="EMBL" id="CAJVPY010000332">
    <property type="protein sequence ID" value="CAG8466401.1"/>
    <property type="molecule type" value="Genomic_DNA"/>
</dbReference>
<organism evidence="1 2">
    <name type="scientific">Dentiscutata erythropus</name>
    <dbReference type="NCBI Taxonomy" id="1348616"/>
    <lineage>
        <taxon>Eukaryota</taxon>
        <taxon>Fungi</taxon>
        <taxon>Fungi incertae sedis</taxon>
        <taxon>Mucoromycota</taxon>
        <taxon>Glomeromycotina</taxon>
        <taxon>Glomeromycetes</taxon>
        <taxon>Diversisporales</taxon>
        <taxon>Gigasporaceae</taxon>
        <taxon>Dentiscutata</taxon>
    </lineage>
</organism>
<dbReference type="AlphaFoldDB" id="A0A9N8W022"/>
<name>A0A9N8W022_9GLOM</name>
<protein>
    <submittedName>
        <fullName evidence="1">15933_t:CDS:1</fullName>
    </submittedName>
</protein>
<dbReference type="Proteomes" id="UP000789405">
    <property type="component" value="Unassembled WGS sequence"/>
</dbReference>
<accession>A0A9N8W022</accession>
<keyword evidence="2" id="KW-1185">Reference proteome</keyword>
<comment type="caution">
    <text evidence="1">The sequence shown here is derived from an EMBL/GenBank/DDBJ whole genome shotgun (WGS) entry which is preliminary data.</text>
</comment>
<evidence type="ECO:0000313" key="2">
    <source>
        <dbReference type="Proteomes" id="UP000789405"/>
    </source>
</evidence>